<evidence type="ECO:0000313" key="1">
    <source>
        <dbReference type="EMBL" id="EFX63186.1"/>
    </source>
</evidence>
<dbReference type="InParanoid" id="E9HYJ4"/>
<dbReference type="KEGG" id="dpx:DAPPUDRAFT_119445"/>
<accession>E9HYJ4</accession>
<keyword evidence="2" id="KW-1185">Reference proteome</keyword>
<dbReference type="EMBL" id="GL733175">
    <property type="protein sequence ID" value="EFX63186.1"/>
    <property type="molecule type" value="Genomic_DNA"/>
</dbReference>
<reference evidence="1 2" key="1">
    <citation type="journal article" date="2011" name="Science">
        <title>The ecoresponsive genome of Daphnia pulex.</title>
        <authorList>
            <person name="Colbourne J.K."/>
            <person name="Pfrender M.E."/>
            <person name="Gilbert D."/>
            <person name="Thomas W.K."/>
            <person name="Tucker A."/>
            <person name="Oakley T.H."/>
            <person name="Tokishita S."/>
            <person name="Aerts A."/>
            <person name="Arnold G.J."/>
            <person name="Basu M.K."/>
            <person name="Bauer D.J."/>
            <person name="Caceres C.E."/>
            <person name="Carmel L."/>
            <person name="Casola C."/>
            <person name="Choi J.H."/>
            <person name="Detter J.C."/>
            <person name="Dong Q."/>
            <person name="Dusheyko S."/>
            <person name="Eads B.D."/>
            <person name="Frohlich T."/>
            <person name="Geiler-Samerotte K.A."/>
            <person name="Gerlach D."/>
            <person name="Hatcher P."/>
            <person name="Jogdeo S."/>
            <person name="Krijgsveld J."/>
            <person name="Kriventseva E.V."/>
            <person name="Kultz D."/>
            <person name="Laforsch C."/>
            <person name="Lindquist E."/>
            <person name="Lopez J."/>
            <person name="Manak J.R."/>
            <person name="Muller J."/>
            <person name="Pangilinan J."/>
            <person name="Patwardhan R.P."/>
            <person name="Pitluck S."/>
            <person name="Pritham E.J."/>
            <person name="Rechtsteiner A."/>
            <person name="Rho M."/>
            <person name="Rogozin I.B."/>
            <person name="Sakarya O."/>
            <person name="Salamov A."/>
            <person name="Schaack S."/>
            <person name="Shapiro H."/>
            <person name="Shiga Y."/>
            <person name="Skalitzky C."/>
            <person name="Smith Z."/>
            <person name="Souvorov A."/>
            <person name="Sung W."/>
            <person name="Tang Z."/>
            <person name="Tsuchiya D."/>
            <person name="Tu H."/>
            <person name="Vos H."/>
            <person name="Wang M."/>
            <person name="Wolf Y.I."/>
            <person name="Yamagata H."/>
            <person name="Yamada T."/>
            <person name="Ye Y."/>
            <person name="Shaw J.R."/>
            <person name="Andrews J."/>
            <person name="Crease T.J."/>
            <person name="Tang H."/>
            <person name="Lucas S.M."/>
            <person name="Robertson H.M."/>
            <person name="Bork P."/>
            <person name="Koonin E.V."/>
            <person name="Zdobnov E.M."/>
            <person name="Grigoriev I.V."/>
            <person name="Lynch M."/>
            <person name="Boore J.L."/>
        </authorList>
    </citation>
    <scope>NUCLEOTIDE SEQUENCE [LARGE SCALE GENOMIC DNA]</scope>
</reference>
<name>E9HYJ4_DAPPU</name>
<proteinExistence type="predicted"/>
<sequence length="133" mass="14650">MNRKCAIPYFVYKTLDEMGFPVSIKDISAISGLSENDIYSMQESEKTFCLNASTLLEKYCRGFGSIFGAILRGLKPIAKLGLNAGKRFLKSDLAKNLATTALDMGKTAATNIAVDLLEEKKMERSIALMKNVQ</sequence>
<protein>
    <submittedName>
        <fullName evidence="1">Uncharacterized protein</fullName>
    </submittedName>
</protein>
<gene>
    <name evidence="1" type="ORF">DAPPUDRAFT_119445</name>
</gene>
<organism evidence="1 2">
    <name type="scientific">Daphnia pulex</name>
    <name type="common">Water flea</name>
    <dbReference type="NCBI Taxonomy" id="6669"/>
    <lineage>
        <taxon>Eukaryota</taxon>
        <taxon>Metazoa</taxon>
        <taxon>Ecdysozoa</taxon>
        <taxon>Arthropoda</taxon>
        <taxon>Crustacea</taxon>
        <taxon>Branchiopoda</taxon>
        <taxon>Diplostraca</taxon>
        <taxon>Cladocera</taxon>
        <taxon>Anomopoda</taxon>
        <taxon>Daphniidae</taxon>
        <taxon>Daphnia</taxon>
    </lineage>
</organism>
<evidence type="ECO:0000313" key="2">
    <source>
        <dbReference type="Proteomes" id="UP000000305"/>
    </source>
</evidence>
<dbReference type="AlphaFoldDB" id="E9HYJ4"/>
<dbReference type="Proteomes" id="UP000000305">
    <property type="component" value="Unassembled WGS sequence"/>
</dbReference>
<dbReference type="HOGENOM" id="CLU_1908808_0_0_1"/>